<name>A0ABM9BYN9_9BACL</name>
<proteinExistence type="predicted"/>
<gene>
    <name evidence="1" type="ORF">PAECIP111893_00870</name>
</gene>
<evidence type="ECO:0000313" key="1">
    <source>
        <dbReference type="EMBL" id="CAH1197661.1"/>
    </source>
</evidence>
<dbReference type="EMBL" id="CAKMMF010000004">
    <property type="protein sequence ID" value="CAH1197661.1"/>
    <property type="molecule type" value="Genomic_DNA"/>
</dbReference>
<dbReference type="InterPro" id="IPR058600">
    <property type="entry name" value="YhjD-like"/>
</dbReference>
<sequence length="159" mass="18773">MSKKLEGNGLWESSRMMLPEHRERLIKHRQGGERESAPRKNIPTTEEINLVREYALLPLILSIVETNLRSIENTTYSLRKLYVNAAQALLDLIHTDLVRVRKVLKERNIKVYEEERIDNTIQFRFICRGYEDNFTMIRDVVRAEASVRIAKYIAVLFRK</sequence>
<keyword evidence="2" id="KW-1185">Reference proteome</keyword>
<dbReference type="Pfam" id="PF26325">
    <property type="entry name" value="YhjD"/>
    <property type="match status" value="1"/>
</dbReference>
<dbReference type="Proteomes" id="UP000838686">
    <property type="component" value="Unassembled WGS sequence"/>
</dbReference>
<organism evidence="1 2">
    <name type="scientific">Paenibacillus plantiphilus</name>
    <dbReference type="NCBI Taxonomy" id="2905650"/>
    <lineage>
        <taxon>Bacteria</taxon>
        <taxon>Bacillati</taxon>
        <taxon>Bacillota</taxon>
        <taxon>Bacilli</taxon>
        <taxon>Bacillales</taxon>
        <taxon>Paenibacillaceae</taxon>
        <taxon>Paenibacillus</taxon>
    </lineage>
</organism>
<evidence type="ECO:0008006" key="3">
    <source>
        <dbReference type="Google" id="ProtNLM"/>
    </source>
</evidence>
<protein>
    <recommendedName>
        <fullName evidence="3">Phage transcriptional regulator, ArpU family</fullName>
    </recommendedName>
</protein>
<reference evidence="1" key="1">
    <citation type="submission" date="2022-01" db="EMBL/GenBank/DDBJ databases">
        <authorList>
            <person name="Criscuolo A."/>
        </authorList>
    </citation>
    <scope>NUCLEOTIDE SEQUENCE</scope>
    <source>
        <strain evidence="1">CIP111893</strain>
    </source>
</reference>
<accession>A0ABM9BYN9</accession>
<comment type="caution">
    <text evidence="1">The sequence shown here is derived from an EMBL/GenBank/DDBJ whole genome shotgun (WGS) entry which is preliminary data.</text>
</comment>
<dbReference type="RefSeq" id="WP_236339193.1">
    <property type="nucleotide sequence ID" value="NZ_CAKMMF010000004.1"/>
</dbReference>
<evidence type="ECO:0000313" key="2">
    <source>
        <dbReference type="Proteomes" id="UP000838686"/>
    </source>
</evidence>